<proteinExistence type="predicted"/>
<sequence length="160" mass="17279">MTDEPMLPQAWDLPVVRALDAIKSLPGLDSDHVEFDTFRFSAPSASGPTQSAMIHAYQPVTSARFTVKFTVRGSTYDVQSHDGQPLTVSGVADLLHLPLASADRAVTLLKAGLSEALRIYNEAHAPAPHHEGRPATIARAREPWPFAARPGTDESSDLNL</sequence>
<evidence type="ECO:0000313" key="1">
    <source>
        <dbReference type="EMBL" id="MDR7381252.1"/>
    </source>
</evidence>
<name>A0ABU2CIT4_9MICO</name>
<dbReference type="Proteomes" id="UP001183585">
    <property type="component" value="Unassembled WGS sequence"/>
</dbReference>
<dbReference type="RefSeq" id="WP_274997492.1">
    <property type="nucleotide sequence ID" value="NZ_JAJQQP010000016.1"/>
</dbReference>
<evidence type="ECO:0000313" key="2">
    <source>
        <dbReference type="Proteomes" id="UP001183585"/>
    </source>
</evidence>
<gene>
    <name evidence="1" type="ORF">J2S48_000767</name>
</gene>
<reference evidence="1 2" key="1">
    <citation type="submission" date="2023-07" db="EMBL/GenBank/DDBJ databases">
        <title>Sequencing the genomes of 1000 actinobacteria strains.</title>
        <authorList>
            <person name="Klenk H.-P."/>
        </authorList>
    </citation>
    <scope>NUCLEOTIDE SEQUENCE [LARGE SCALE GENOMIC DNA]</scope>
    <source>
        <strain evidence="1 2">DSM 45554</strain>
    </source>
</reference>
<protein>
    <recommendedName>
        <fullName evidence="3">YbaB/EbfC DNA-binding family protein</fullName>
    </recommendedName>
</protein>
<dbReference type="EMBL" id="JAVDYE010000001">
    <property type="protein sequence ID" value="MDR7381252.1"/>
    <property type="molecule type" value="Genomic_DNA"/>
</dbReference>
<keyword evidence="2" id="KW-1185">Reference proteome</keyword>
<accession>A0ABU2CIT4</accession>
<evidence type="ECO:0008006" key="3">
    <source>
        <dbReference type="Google" id="ProtNLM"/>
    </source>
</evidence>
<comment type="caution">
    <text evidence="1">The sequence shown here is derived from an EMBL/GenBank/DDBJ whole genome shotgun (WGS) entry which is preliminary data.</text>
</comment>
<organism evidence="1 2">
    <name type="scientific">Promicromonospora iranensis</name>
    <dbReference type="NCBI Taxonomy" id="1105144"/>
    <lineage>
        <taxon>Bacteria</taxon>
        <taxon>Bacillati</taxon>
        <taxon>Actinomycetota</taxon>
        <taxon>Actinomycetes</taxon>
        <taxon>Micrococcales</taxon>
        <taxon>Promicromonosporaceae</taxon>
        <taxon>Promicromonospora</taxon>
    </lineage>
</organism>